<protein>
    <recommendedName>
        <fullName evidence="1">F-box domain-containing protein</fullName>
    </recommendedName>
</protein>
<dbReference type="EMBL" id="CABITT030000006">
    <property type="protein sequence ID" value="VVB07874.1"/>
    <property type="molecule type" value="Genomic_DNA"/>
</dbReference>
<organism evidence="2 3">
    <name type="scientific">Arabis nemorensis</name>
    <dbReference type="NCBI Taxonomy" id="586526"/>
    <lineage>
        <taxon>Eukaryota</taxon>
        <taxon>Viridiplantae</taxon>
        <taxon>Streptophyta</taxon>
        <taxon>Embryophyta</taxon>
        <taxon>Tracheophyta</taxon>
        <taxon>Spermatophyta</taxon>
        <taxon>Magnoliopsida</taxon>
        <taxon>eudicotyledons</taxon>
        <taxon>Gunneridae</taxon>
        <taxon>Pentapetalae</taxon>
        <taxon>rosids</taxon>
        <taxon>malvids</taxon>
        <taxon>Brassicales</taxon>
        <taxon>Brassicaceae</taxon>
        <taxon>Arabideae</taxon>
        <taxon>Arabis</taxon>
    </lineage>
</organism>
<feature type="domain" description="F-box" evidence="1">
    <location>
        <begin position="23"/>
        <end position="70"/>
    </location>
</feature>
<dbReference type="PANTHER" id="PTHR38926:SF2">
    <property type="entry name" value="F-BOX_LRR-REPEAT PROTEIN 21-RELATED"/>
    <property type="match status" value="1"/>
</dbReference>
<sequence>MASFFWPSSTSVVPPPRKKVEEMSNWSELPPELTFSIMLRLDKIEILENAQKVCTSWRRVSKEPSLWRKIDLRNPNWMDYDIEAICRHAVDRSEGGLVEIMLTNFVTDSLLTYIADRSSKLRSLSLVISSLLTDEGFVTAVAKLPLLEELKLEPYERDGDDDALAIAESMPQLRHLQLIWNKLTDTGLKAILDKCPHLEHLDLRKCSKIKLSGDLEVRCLKMLKVFRRPEDSTAAF</sequence>
<dbReference type="AlphaFoldDB" id="A0A565C2J1"/>
<dbReference type="InterPro" id="IPR001810">
    <property type="entry name" value="F-box_dom"/>
</dbReference>
<evidence type="ECO:0000313" key="2">
    <source>
        <dbReference type="EMBL" id="VVB07874.1"/>
    </source>
</evidence>
<dbReference type="SUPFAM" id="SSF52047">
    <property type="entry name" value="RNI-like"/>
    <property type="match status" value="1"/>
</dbReference>
<comment type="caution">
    <text evidence="2">The sequence shown here is derived from an EMBL/GenBank/DDBJ whole genome shotgun (WGS) entry which is preliminary data.</text>
</comment>
<dbReference type="InterPro" id="IPR001611">
    <property type="entry name" value="Leu-rich_rpt"/>
</dbReference>
<dbReference type="OrthoDB" id="2095648at2759"/>
<dbReference type="InterPro" id="IPR032675">
    <property type="entry name" value="LRR_dom_sf"/>
</dbReference>
<dbReference type="CDD" id="cd22164">
    <property type="entry name" value="F-box_AtSKIP19-like"/>
    <property type="match status" value="1"/>
</dbReference>
<gene>
    <name evidence="2" type="ORF">ANE_LOCUS18318</name>
</gene>
<dbReference type="Gene3D" id="3.80.10.10">
    <property type="entry name" value="Ribonuclease Inhibitor"/>
    <property type="match status" value="1"/>
</dbReference>
<dbReference type="Gene3D" id="1.20.1280.50">
    <property type="match status" value="1"/>
</dbReference>
<proteinExistence type="predicted"/>
<dbReference type="PANTHER" id="PTHR38926">
    <property type="entry name" value="F-BOX DOMAIN CONTAINING PROTEIN, EXPRESSED"/>
    <property type="match status" value="1"/>
</dbReference>
<dbReference type="Proteomes" id="UP000489600">
    <property type="component" value="Unassembled WGS sequence"/>
</dbReference>
<dbReference type="PROSITE" id="PS50181">
    <property type="entry name" value="FBOX"/>
    <property type="match status" value="1"/>
</dbReference>
<dbReference type="Pfam" id="PF12937">
    <property type="entry name" value="F-box-like"/>
    <property type="match status" value="1"/>
</dbReference>
<reference evidence="2" key="1">
    <citation type="submission" date="2019-07" db="EMBL/GenBank/DDBJ databases">
        <authorList>
            <person name="Dittberner H."/>
        </authorList>
    </citation>
    <scope>NUCLEOTIDE SEQUENCE [LARGE SCALE GENOMIC DNA]</scope>
</reference>
<name>A0A565C2J1_9BRAS</name>
<dbReference type="SMART" id="SM00256">
    <property type="entry name" value="FBOX"/>
    <property type="match status" value="1"/>
</dbReference>
<evidence type="ECO:0000313" key="3">
    <source>
        <dbReference type="Proteomes" id="UP000489600"/>
    </source>
</evidence>
<accession>A0A565C2J1</accession>
<dbReference type="Pfam" id="PF13516">
    <property type="entry name" value="LRR_6"/>
    <property type="match status" value="2"/>
</dbReference>
<keyword evidence="3" id="KW-1185">Reference proteome</keyword>
<evidence type="ECO:0000259" key="1">
    <source>
        <dbReference type="PROSITE" id="PS50181"/>
    </source>
</evidence>